<evidence type="ECO:0000313" key="3">
    <source>
        <dbReference type="EMBL" id="ALL41345.1"/>
    </source>
</evidence>
<name>A0A0S1MKK1_PHAPC</name>
<feature type="compositionally biased region" description="Low complexity" evidence="1">
    <location>
        <begin position="106"/>
        <end position="117"/>
    </location>
</feature>
<feature type="chain" id="PRO_5006589354" evidence="2">
    <location>
        <begin position="20"/>
        <end position="156"/>
    </location>
</feature>
<evidence type="ECO:0000256" key="2">
    <source>
        <dbReference type="SAM" id="SignalP"/>
    </source>
</evidence>
<feature type="region of interest" description="Disordered" evidence="1">
    <location>
        <begin position="40"/>
        <end position="124"/>
    </location>
</feature>
<feature type="signal peptide" evidence="2">
    <location>
        <begin position="1"/>
        <end position="19"/>
    </location>
</feature>
<evidence type="ECO:0000256" key="1">
    <source>
        <dbReference type="SAM" id="MobiDB-lite"/>
    </source>
</evidence>
<dbReference type="AlphaFoldDB" id="A0A0S1MKK1"/>
<accession>A0A0S1MKK1</accession>
<sequence length="156" mass="17449">MRFSLIVAVYLAFSAYSLALPVALNSLTPLQATPNYLGRETSSIGSSNLGNQLGSYGGEESYEEEGNENQEGYGEDGNGYEDESYGNQNYEYQDYGNQYEAGKEQGGYQTQGNNQGYRSGSNKNYSPGFNAGSYGFRVRKQPRLWHCWRITVYSRQ</sequence>
<dbReference type="EMBL" id="KT247256">
    <property type="protein sequence ID" value="ALL41345.1"/>
    <property type="molecule type" value="mRNA"/>
</dbReference>
<organism evidence="3">
    <name type="scientific">Phakopsora pachyrhizi</name>
    <name type="common">Asian soybean rust disease fungus</name>
    <dbReference type="NCBI Taxonomy" id="170000"/>
    <lineage>
        <taxon>Eukaryota</taxon>
        <taxon>Fungi</taxon>
        <taxon>Dikarya</taxon>
        <taxon>Basidiomycota</taxon>
        <taxon>Pucciniomycotina</taxon>
        <taxon>Pucciniomycetes</taxon>
        <taxon>Pucciniales</taxon>
        <taxon>Phakopsoraceae</taxon>
        <taxon>Phakopsora</taxon>
    </lineage>
</organism>
<proteinExistence type="evidence at transcript level"/>
<reference evidence="3" key="1">
    <citation type="submission" date="2015-07" db="EMBL/GenBank/DDBJ databases">
        <title>Elucidating the P. pachyrhizi secretome and potential effectors.</title>
        <authorList>
            <person name="de Carvalho M.C.C.G."/>
            <person name="Nascimento L.C."/>
            <person name="Darben L.M."/>
            <person name="Polizel-Podanosqui A.M."/>
            <person name="Lopes-Caitar V.S."/>
            <person name="Rocha C.S."/>
            <person name="Qi M."/>
            <person name="Carazolle M."/>
            <person name="Kuwahara M.K."/>
            <person name="Pereira G.A.G."/>
            <person name="Abdelnoor R.V."/>
            <person name="Whitham S.A."/>
            <person name="Marcelino-Guimaraes F.C."/>
        </authorList>
    </citation>
    <scope>NUCLEOTIDE SEQUENCE</scope>
</reference>
<protein>
    <submittedName>
        <fullName evidence="3">Uncharacterized protein</fullName>
    </submittedName>
</protein>
<keyword evidence="2" id="KW-0732">Signal</keyword>
<feature type="compositionally biased region" description="Polar residues" evidence="1">
    <location>
        <begin position="40"/>
        <end position="53"/>
    </location>
</feature>